<reference evidence="15 16" key="1">
    <citation type="submission" date="2024-02" db="EMBL/GenBank/DDBJ databases">
        <authorList>
            <person name="Daric V."/>
            <person name="Darras S."/>
        </authorList>
    </citation>
    <scope>NUCLEOTIDE SEQUENCE [LARGE SCALE GENOMIC DNA]</scope>
</reference>
<dbReference type="PANTHER" id="PTHR45897">
    <property type="entry name" value="HIGH-AFFINITY CHOLINE TRANSPORTER 1"/>
    <property type="match status" value="1"/>
</dbReference>
<keyword evidence="11" id="KW-0325">Glycoprotein</keyword>
<accession>A0ABP0G4T0</accession>
<dbReference type="InterPro" id="IPR052244">
    <property type="entry name" value="Choline_transporter"/>
</dbReference>
<evidence type="ECO:0000313" key="15">
    <source>
        <dbReference type="EMBL" id="CAK8686518.1"/>
    </source>
</evidence>
<keyword evidence="8" id="KW-0915">Sodium</keyword>
<evidence type="ECO:0000256" key="9">
    <source>
        <dbReference type="ARBA" id="ARBA00023065"/>
    </source>
</evidence>
<dbReference type="PROSITE" id="PS50283">
    <property type="entry name" value="NA_SOLUT_SYMP_3"/>
    <property type="match status" value="1"/>
</dbReference>
<dbReference type="Gene3D" id="1.20.1730.10">
    <property type="entry name" value="Sodium/glucose cotransporter"/>
    <property type="match status" value="1"/>
</dbReference>
<dbReference type="InterPro" id="IPR001734">
    <property type="entry name" value="Na/solute_symporter"/>
</dbReference>
<evidence type="ECO:0000256" key="14">
    <source>
        <dbReference type="SAM" id="Phobius"/>
    </source>
</evidence>
<evidence type="ECO:0000313" key="16">
    <source>
        <dbReference type="Proteomes" id="UP001642483"/>
    </source>
</evidence>
<feature type="transmembrane region" description="Helical" evidence="14">
    <location>
        <begin position="163"/>
        <end position="185"/>
    </location>
</feature>
<evidence type="ECO:0000256" key="12">
    <source>
        <dbReference type="ARBA" id="ARBA00023201"/>
    </source>
</evidence>
<evidence type="ECO:0000256" key="10">
    <source>
        <dbReference type="ARBA" id="ARBA00023136"/>
    </source>
</evidence>
<feature type="transmembrane region" description="Helical" evidence="14">
    <location>
        <begin position="433"/>
        <end position="451"/>
    </location>
</feature>
<feature type="transmembrane region" description="Helical" evidence="14">
    <location>
        <begin position="192"/>
        <end position="213"/>
    </location>
</feature>
<organism evidence="15 16">
    <name type="scientific">Clavelina lepadiformis</name>
    <name type="common">Light-bulb sea squirt</name>
    <name type="synonym">Ascidia lepadiformis</name>
    <dbReference type="NCBI Taxonomy" id="159417"/>
    <lineage>
        <taxon>Eukaryota</taxon>
        <taxon>Metazoa</taxon>
        <taxon>Chordata</taxon>
        <taxon>Tunicata</taxon>
        <taxon>Ascidiacea</taxon>
        <taxon>Aplousobranchia</taxon>
        <taxon>Clavelinidae</taxon>
        <taxon>Clavelina</taxon>
    </lineage>
</organism>
<dbReference type="Pfam" id="PF00474">
    <property type="entry name" value="SSF"/>
    <property type="match status" value="1"/>
</dbReference>
<feature type="transmembrane region" description="Helical" evidence="14">
    <location>
        <begin position="80"/>
        <end position="103"/>
    </location>
</feature>
<keyword evidence="4 14" id="KW-0812">Transmembrane</keyword>
<comment type="subcellular location">
    <subcellularLocation>
        <location evidence="1">Membrane</location>
        <topology evidence="1">Multi-pass membrane protein</topology>
    </subcellularLocation>
</comment>
<comment type="similarity">
    <text evidence="2 13">Belongs to the sodium:solute symporter (SSF) (TC 2.A.21) family.</text>
</comment>
<keyword evidence="10 14" id="KW-0472">Membrane</keyword>
<sequence>MAILVSGLVAVIIFYLIILAVGLWAAWKKRKSGGEDKRNERPMVGARDIGLIVGSFTLTATWVGGGYINGIAEYVYTPGYGLVWTTSPFSACLTLLIIGKFFVKRMKNQGFTTMLDPMQYKYGRWMGVLLFLPALLGDLCWSASILAALAGTLSVIIDLSYSISVIFSACIAVSYTLVGGLYSVAYTDIVQLSFVFVGLWLAIPFAFTHPAVTSITTTAFEAPTWLGTWDWQAVGYWVDGFLLVAVGGLPWQSVYQRILATASATKAEVVSYIAGFATLAMAVPSILFGAIAASTDWNATDYDSAGKTPLDKNEQVLILPIILRYLTPTAVAVIGLGALAAAVMSSIDSAILSSSSQFTRNVYNFGFRHNATRRELQWVMRLATVSFTVAAAALALTVHSVYILWFLCVDLVYVALVPQFVCALFLDPNTYGSLPAYVIGIILRVGGGEPAFNMDPFIHYPGGLNFPFKTFAMVVSFITLVVFSYAAKYLFEKGIIPEKYDIFQCKLARGGRTLTLEEIIGNDVVYENVKLEIIQQKVQL</sequence>
<keyword evidence="6" id="KW-0530">Neurotransmitter biosynthesis</keyword>
<evidence type="ECO:0000256" key="7">
    <source>
        <dbReference type="ARBA" id="ARBA00022989"/>
    </source>
</evidence>
<keyword evidence="16" id="KW-1185">Reference proteome</keyword>
<feature type="transmembrane region" description="Helical" evidence="14">
    <location>
        <begin position="272"/>
        <end position="293"/>
    </location>
</feature>
<dbReference type="PANTHER" id="PTHR45897:SF4">
    <property type="entry name" value="HIGH-AFFINITY CHOLINE TRANSPORTER 1"/>
    <property type="match status" value="1"/>
</dbReference>
<feature type="transmembrane region" description="Helical" evidence="14">
    <location>
        <begin position="6"/>
        <end position="27"/>
    </location>
</feature>
<evidence type="ECO:0000256" key="6">
    <source>
        <dbReference type="ARBA" id="ARBA00022979"/>
    </source>
</evidence>
<feature type="transmembrane region" description="Helical" evidence="14">
    <location>
        <begin position="317"/>
        <end position="343"/>
    </location>
</feature>
<gene>
    <name evidence="15" type="ORF">CVLEPA_LOCUS18440</name>
</gene>
<evidence type="ECO:0000256" key="13">
    <source>
        <dbReference type="RuleBase" id="RU362091"/>
    </source>
</evidence>
<evidence type="ECO:0000256" key="8">
    <source>
        <dbReference type="ARBA" id="ARBA00023053"/>
    </source>
</evidence>
<feature type="transmembrane region" description="Helical" evidence="14">
    <location>
        <begin position="471"/>
        <end position="491"/>
    </location>
</feature>
<keyword evidence="12" id="KW-0739">Sodium transport</keyword>
<evidence type="ECO:0000256" key="2">
    <source>
        <dbReference type="ARBA" id="ARBA00006434"/>
    </source>
</evidence>
<dbReference type="InterPro" id="IPR038377">
    <property type="entry name" value="Na/Glc_symporter_sf"/>
</dbReference>
<keyword evidence="9" id="KW-0406">Ion transport</keyword>
<protein>
    <submittedName>
        <fullName evidence="15">Uncharacterized protein</fullName>
    </submittedName>
</protein>
<feature type="transmembrane region" description="Helical" evidence="14">
    <location>
        <begin position="402"/>
        <end position="426"/>
    </location>
</feature>
<evidence type="ECO:0000256" key="3">
    <source>
        <dbReference type="ARBA" id="ARBA00022448"/>
    </source>
</evidence>
<evidence type="ECO:0000256" key="1">
    <source>
        <dbReference type="ARBA" id="ARBA00004141"/>
    </source>
</evidence>
<keyword evidence="3" id="KW-0813">Transport</keyword>
<dbReference type="CDD" id="cd11474">
    <property type="entry name" value="SLC5sbd_CHT"/>
    <property type="match status" value="1"/>
</dbReference>
<feature type="transmembrane region" description="Helical" evidence="14">
    <location>
        <begin position="48"/>
        <end position="68"/>
    </location>
</feature>
<feature type="transmembrane region" description="Helical" evidence="14">
    <location>
        <begin position="378"/>
        <end position="396"/>
    </location>
</feature>
<evidence type="ECO:0000256" key="5">
    <source>
        <dbReference type="ARBA" id="ARBA00022847"/>
    </source>
</evidence>
<keyword evidence="7 14" id="KW-1133">Transmembrane helix</keyword>
<name>A0ABP0G4T0_CLALP</name>
<feature type="transmembrane region" description="Helical" evidence="14">
    <location>
        <begin position="233"/>
        <end position="251"/>
    </location>
</feature>
<keyword evidence="5" id="KW-0769">Symport</keyword>
<dbReference type="Proteomes" id="UP001642483">
    <property type="component" value="Unassembled WGS sequence"/>
</dbReference>
<comment type="caution">
    <text evidence="15">The sequence shown here is derived from an EMBL/GenBank/DDBJ whole genome shotgun (WGS) entry which is preliminary data.</text>
</comment>
<dbReference type="EMBL" id="CAWYQH010000102">
    <property type="protein sequence ID" value="CAK8686518.1"/>
    <property type="molecule type" value="Genomic_DNA"/>
</dbReference>
<feature type="transmembrane region" description="Helical" evidence="14">
    <location>
        <begin position="124"/>
        <end position="157"/>
    </location>
</feature>
<evidence type="ECO:0000256" key="11">
    <source>
        <dbReference type="ARBA" id="ARBA00023180"/>
    </source>
</evidence>
<proteinExistence type="inferred from homology"/>
<evidence type="ECO:0000256" key="4">
    <source>
        <dbReference type="ARBA" id="ARBA00022692"/>
    </source>
</evidence>